<accession>A0A9D4SRB9</accession>
<dbReference type="AlphaFoldDB" id="A0A9D4SRB9"/>
<name>A0A9D4SRB9_RHISA</name>
<organism evidence="2 3">
    <name type="scientific">Rhipicephalus sanguineus</name>
    <name type="common">Brown dog tick</name>
    <name type="synonym">Ixodes sanguineus</name>
    <dbReference type="NCBI Taxonomy" id="34632"/>
    <lineage>
        <taxon>Eukaryota</taxon>
        <taxon>Metazoa</taxon>
        <taxon>Ecdysozoa</taxon>
        <taxon>Arthropoda</taxon>
        <taxon>Chelicerata</taxon>
        <taxon>Arachnida</taxon>
        <taxon>Acari</taxon>
        <taxon>Parasitiformes</taxon>
        <taxon>Ixodida</taxon>
        <taxon>Ixodoidea</taxon>
        <taxon>Ixodidae</taxon>
        <taxon>Rhipicephalinae</taxon>
        <taxon>Rhipicephalus</taxon>
        <taxon>Rhipicephalus</taxon>
    </lineage>
</organism>
<evidence type="ECO:0000313" key="3">
    <source>
        <dbReference type="Proteomes" id="UP000821837"/>
    </source>
</evidence>
<gene>
    <name evidence="2" type="ORF">HPB52_002727</name>
</gene>
<proteinExistence type="predicted"/>
<keyword evidence="3" id="KW-1185">Reference proteome</keyword>
<sequence length="91" mass="10165">MGRGGRMLQARSHHARIVVRVLLVQHSCVEILHLDDVLIEGSELGEYRECVVSALRENRGKQLDDRNDGQRGCPDANEHCARHGGIGGERR</sequence>
<feature type="region of interest" description="Disordered" evidence="1">
    <location>
        <begin position="61"/>
        <end position="91"/>
    </location>
</feature>
<dbReference type="Proteomes" id="UP000821837">
    <property type="component" value="Unassembled WGS sequence"/>
</dbReference>
<evidence type="ECO:0000313" key="2">
    <source>
        <dbReference type="EMBL" id="KAH7942952.1"/>
    </source>
</evidence>
<dbReference type="EMBL" id="JABSTV010001253">
    <property type="protein sequence ID" value="KAH7942952.1"/>
    <property type="molecule type" value="Genomic_DNA"/>
</dbReference>
<reference evidence="2" key="1">
    <citation type="journal article" date="2020" name="Cell">
        <title>Large-Scale Comparative Analyses of Tick Genomes Elucidate Their Genetic Diversity and Vector Capacities.</title>
        <authorList>
            <consortium name="Tick Genome and Microbiome Consortium (TIGMIC)"/>
            <person name="Jia N."/>
            <person name="Wang J."/>
            <person name="Shi W."/>
            <person name="Du L."/>
            <person name="Sun Y."/>
            <person name="Zhan W."/>
            <person name="Jiang J.F."/>
            <person name="Wang Q."/>
            <person name="Zhang B."/>
            <person name="Ji P."/>
            <person name="Bell-Sakyi L."/>
            <person name="Cui X.M."/>
            <person name="Yuan T.T."/>
            <person name="Jiang B.G."/>
            <person name="Yang W.F."/>
            <person name="Lam T.T."/>
            <person name="Chang Q.C."/>
            <person name="Ding S.J."/>
            <person name="Wang X.J."/>
            <person name="Zhu J.G."/>
            <person name="Ruan X.D."/>
            <person name="Zhao L."/>
            <person name="Wei J.T."/>
            <person name="Ye R.Z."/>
            <person name="Que T.C."/>
            <person name="Du C.H."/>
            <person name="Zhou Y.H."/>
            <person name="Cheng J.X."/>
            <person name="Dai P.F."/>
            <person name="Guo W.B."/>
            <person name="Han X.H."/>
            <person name="Huang E.J."/>
            <person name="Li L.F."/>
            <person name="Wei W."/>
            <person name="Gao Y.C."/>
            <person name="Liu J.Z."/>
            <person name="Shao H.Z."/>
            <person name="Wang X."/>
            <person name="Wang C.C."/>
            <person name="Yang T.C."/>
            <person name="Huo Q.B."/>
            <person name="Li W."/>
            <person name="Chen H.Y."/>
            <person name="Chen S.E."/>
            <person name="Zhou L.G."/>
            <person name="Ni X.B."/>
            <person name="Tian J.H."/>
            <person name="Sheng Y."/>
            <person name="Liu T."/>
            <person name="Pan Y.S."/>
            <person name="Xia L.Y."/>
            <person name="Li J."/>
            <person name="Zhao F."/>
            <person name="Cao W.C."/>
        </authorList>
    </citation>
    <scope>NUCLEOTIDE SEQUENCE</scope>
    <source>
        <strain evidence="2">Rsan-2018</strain>
    </source>
</reference>
<comment type="caution">
    <text evidence="2">The sequence shown here is derived from an EMBL/GenBank/DDBJ whole genome shotgun (WGS) entry which is preliminary data.</text>
</comment>
<protein>
    <submittedName>
        <fullName evidence="2">Uncharacterized protein</fullName>
    </submittedName>
</protein>
<evidence type="ECO:0000256" key="1">
    <source>
        <dbReference type="SAM" id="MobiDB-lite"/>
    </source>
</evidence>
<reference evidence="2" key="2">
    <citation type="submission" date="2021-09" db="EMBL/GenBank/DDBJ databases">
        <authorList>
            <person name="Jia N."/>
            <person name="Wang J."/>
            <person name="Shi W."/>
            <person name="Du L."/>
            <person name="Sun Y."/>
            <person name="Zhan W."/>
            <person name="Jiang J."/>
            <person name="Wang Q."/>
            <person name="Zhang B."/>
            <person name="Ji P."/>
            <person name="Sakyi L.B."/>
            <person name="Cui X."/>
            <person name="Yuan T."/>
            <person name="Jiang B."/>
            <person name="Yang W."/>
            <person name="Lam T.T.-Y."/>
            <person name="Chang Q."/>
            <person name="Ding S."/>
            <person name="Wang X."/>
            <person name="Zhu J."/>
            <person name="Ruan X."/>
            <person name="Zhao L."/>
            <person name="Wei J."/>
            <person name="Que T."/>
            <person name="Du C."/>
            <person name="Cheng J."/>
            <person name="Dai P."/>
            <person name="Han X."/>
            <person name="Huang E."/>
            <person name="Gao Y."/>
            <person name="Liu J."/>
            <person name="Shao H."/>
            <person name="Ye R."/>
            <person name="Li L."/>
            <person name="Wei W."/>
            <person name="Wang X."/>
            <person name="Wang C."/>
            <person name="Huo Q."/>
            <person name="Li W."/>
            <person name="Guo W."/>
            <person name="Chen H."/>
            <person name="Chen S."/>
            <person name="Zhou L."/>
            <person name="Zhou L."/>
            <person name="Ni X."/>
            <person name="Tian J."/>
            <person name="Zhou Y."/>
            <person name="Sheng Y."/>
            <person name="Liu T."/>
            <person name="Pan Y."/>
            <person name="Xia L."/>
            <person name="Li J."/>
            <person name="Zhao F."/>
            <person name="Cao W."/>
        </authorList>
    </citation>
    <scope>NUCLEOTIDE SEQUENCE</scope>
    <source>
        <strain evidence="2">Rsan-2018</strain>
        <tissue evidence="2">Larvae</tissue>
    </source>
</reference>